<name>A0AAE4U0W7_9LEPT</name>
<proteinExistence type="predicted"/>
<feature type="non-terminal residue" evidence="1">
    <location>
        <position position="1"/>
    </location>
</feature>
<keyword evidence="2" id="KW-1185">Reference proteome</keyword>
<evidence type="ECO:0000313" key="1">
    <source>
        <dbReference type="EMBL" id="MDV6237889.1"/>
    </source>
</evidence>
<evidence type="ECO:0008006" key="3">
    <source>
        <dbReference type="Google" id="ProtNLM"/>
    </source>
</evidence>
<dbReference type="AlphaFoldDB" id="A0AAE4U0W7"/>
<dbReference type="EMBL" id="NPEF02000046">
    <property type="protein sequence ID" value="MDV6237889.1"/>
    <property type="molecule type" value="Genomic_DNA"/>
</dbReference>
<protein>
    <recommendedName>
        <fullName evidence="3">TIGR04388 family protein</fullName>
    </recommendedName>
</protein>
<dbReference type="Proteomes" id="UP000232122">
    <property type="component" value="Unassembled WGS sequence"/>
</dbReference>
<dbReference type="RefSeq" id="WP_317574050.1">
    <property type="nucleotide sequence ID" value="NZ_NPEF02000046.1"/>
</dbReference>
<organism evidence="1 2">
    <name type="scientific">Leptospira ellisii</name>
    <dbReference type="NCBI Taxonomy" id="2023197"/>
    <lineage>
        <taxon>Bacteria</taxon>
        <taxon>Pseudomonadati</taxon>
        <taxon>Spirochaetota</taxon>
        <taxon>Spirochaetia</taxon>
        <taxon>Leptospirales</taxon>
        <taxon>Leptospiraceae</taxon>
        <taxon>Leptospira</taxon>
    </lineage>
</organism>
<reference evidence="1 2" key="1">
    <citation type="journal article" date="2018" name="Microb. Genom.">
        <title>Deciphering the unexplored Leptospira diversity from soils uncovers genomic evolution to virulence.</title>
        <authorList>
            <person name="Thibeaux R."/>
            <person name="Iraola G."/>
            <person name="Ferres I."/>
            <person name="Bierque E."/>
            <person name="Girault D."/>
            <person name="Soupe-Gilbert M.E."/>
            <person name="Picardeau M."/>
            <person name="Goarant C."/>
        </authorList>
    </citation>
    <scope>NUCLEOTIDE SEQUENCE [LARGE SCALE GENOMIC DNA]</scope>
    <source>
        <strain evidence="1 2">ATI7-C-A5</strain>
    </source>
</reference>
<comment type="caution">
    <text evidence="1">The sequence shown here is derived from an EMBL/GenBank/DDBJ whole genome shotgun (WGS) entry which is preliminary data.</text>
</comment>
<accession>A0AAE4U0W7</accession>
<sequence length="597" mass="63907">SVLSILTLGSLNNQNTGLTGKYNEGNYELQKFRNGNQYQENLNKLGTRTGAEMQENDAIVDFMITSGLVVASFIPGAAAITVPALIAYKAMRGAYEGGAGGAAAGAVAGAINTVTQKGGVSVNLGYSYANGYSAGVSVGFGPNGTGPQVGLDWSDKNGFGASVGYGFANGVGLDVGVSQRGGTTYSASLSGKGVPVSLNYSLNVNGGKQTNTFGVSIQLPGTEHFSNVRGSLNYSDRLGLSSGVSYNIGKGDAPKPMTEAERAQYNLLDDLIGGLGSVVSGIGRGVKSVWDGVFGGEPETERALLVREQRFKDYAETYMDDGDAIAGPYGRIKDKQLQEAYGKIHDELYPQKDDGPGTYVIDGFIDPLVKAMKKMLSWSAKTGLDAMDNIKEVSGKIGDVRESLQITKPVVEDTIQLLYKEMDAARTKWRNDDQAIYDQITDLQSNPKPNESTTQKILDLMDEQKKIKDKLSGTLNSLDSQVGDLITLANKLNSGEVTNLSGAYAQIYAGLQRVSSPELSAKSQAVINLATTTQAFLVGYFNYKMTGIAATRNETGSAYAFQNYEDQQRQVLRDLWKTVMKQSNMNEKTKYVNSSGF</sequence>
<gene>
    <name evidence="1" type="ORF">CH379_019870</name>
</gene>
<evidence type="ECO:0000313" key="2">
    <source>
        <dbReference type="Proteomes" id="UP000232122"/>
    </source>
</evidence>